<keyword evidence="2" id="KW-1185">Reference proteome</keyword>
<accession>A0AAV4Y9I3</accession>
<proteinExistence type="predicted"/>
<dbReference type="Proteomes" id="UP001054945">
    <property type="component" value="Unassembled WGS sequence"/>
</dbReference>
<reference evidence="1 2" key="1">
    <citation type="submission" date="2021-06" db="EMBL/GenBank/DDBJ databases">
        <title>Caerostris extrusa draft genome.</title>
        <authorList>
            <person name="Kono N."/>
            <person name="Arakawa K."/>
        </authorList>
    </citation>
    <scope>NUCLEOTIDE SEQUENCE [LARGE SCALE GENOMIC DNA]</scope>
</reference>
<evidence type="ECO:0000313" key="1">
    <source>
        <dbReference type="EMBL" id="GIZ02601.1"/>
    </source>
</evidence>
<dbReference type="EMBL" id="BPLR01018833">
    <property type="protein sequence ID" value="GIZ02601.1"/>
    <property type="molecule type" value="Genomic_DNA"/>
</dbReference>
<dbReference type="AlphaFoldDB" id="A0AAV4Y9I3"/>
<evidence type="ECO:0000313" key="2">
    <source>
        <dbReference type="Proteomes" id="UP001054945"/>
    </source>
</evidence>
<sequence length="91" mass="10186">MCFKSGDLRGHIFGDHDHENSVDCIICQCESGIRVLLEHIHSSLGHHLDPGIGNHTQCLSVNSGIDLKPLWEEVSQYNMTLVVHHPKTMTD</sequence>
<name>A0AAV4Y9I3_CAEEX</name>
<organism evidence="1 2">
    <name type="scientific">Caerostris extrusa</name>
    <name type="common">Bark spider</name>
    <name type="synonym">Caerostris bankana</name>
    <dbReference type="NCBI Taxonomy" id="172846"/>
    <lineage>
        <taxon>Eukaryota</taxon>
        <taxon>Metazoa</taxon>
        <taxon>Ecdysozoa</taxon>
        <taxon>Arthropoda</taxon>
        <taxon>Chelicerata</taxon>
        <taxon>Arachnida</taxon>
        <taxon>Araneae</taxon>
        <taxon>Araneomorphae</taxon>
        <taxon>Entelegynae</taxon>
        <taxon>Araneoidea</taxon>
        <taxon>Araneidae</taxon>
        <taxon>Caerostris</taxon>
    </lineage>
</organism>
<protein>
    <submittedName>
        <fullName evidence="1">Uncharacterized protein</fullName>
    </submittedName>
</protein>
<comment type="caution">
    <text evidence="1">The sequence shown here is derived from an EMBL/GenBank/DDBJ whole genome shotgun (WGS) entry which is preliminary data.</text>
</comment>
<gene>
    <name evidence="1" type="ORF">CEXT_447141</name>
</gene>